<dbReference type="EMBL" id="CAJVRM010000745">
    <property type="protein sequence ID" value="CAG8983944.1"/>
    <property type="molecule type" value="Genomic_DNA"/>
</dbReference>
<evidence type="ECO:0000313" key="1">
    <source>
        <dbReference type="EMBL" id="CAG8983944.1"/>
    </source>
</evidence>
<protein>
    <submittedName>
        <fullName evidence="1">Uncharacterized protein</fullName>
    </submittedName>
</protein>
<keyword evidence="2" id="KW-1185">Reference proteome</keyword>
<evidence type="ECO:0000313" key="2">
    <source>
        <dbReference type="Proteomes" id="UP000701801"/>
    </source>
</evidence>
<dbReference type="AlphaFoldDB" id="A0A9N9LZJ2"/>
<accession>A0A9N9LZJ2</accession>
<organism evidence="1 2">
    <name type="scientific">Hymenoscyphus albidus</name>
    <dbReference type="NCBI Taxonomy" id="595503"/>
    <lineage>
        <taxon>Eukaryota</taxon>
        <taxon>Fungi</taxon>
        <taxon>Dikarya</taxon>
        <taxon>Ascomycota</taxon>
        <taxon>Pezizomycotina</taxon>
        <taxon>Leotiomycetes</taxon>
        <taxon>Helotiales</taxon>
        <taxon>Helotiaceae</taxon>
        <taxon>Hymenoscyphus</taxon>
    </lineage>
</organism>
<name>A0A9N9LZJ2_9HELO</name>
<reference evidence="1" key="1">
    <citation type="submission" date="2021-07" db="EMBL/GenBank/DDBJ databases">
        <authorList>
            <person name="Durling M."/>
        </authorList>
    </citation>
    <scope>NUCLEOTIDE SEQUENCE</scope>
</reference>
<comment type="caution">
    <text evidence="1">The sequence shown here is derived from an EMBL/GenBank/DDBJ whole genome shotgun (WGS) entry which is preliminary data.</text>
</comment>
<sequence length="122" mass="14321">MWDQWHVIKRERDERGEKQELLPRGLIEELEWLIDIRGGAGTGGWTIDSATRFQKKKELHLYITKPITGPIDNLAESRGFIPRNPLGFSETEERIALRPDRELGRRRQGWYPDGDLCLRRVI</sequence>
<gene>
    <name evidence="1" type="ORF">HYALB_00008804</name>
</gene>
<dbReference type="Proteomes" id="UP000701801">
    <property type="component" value="Unassembled WGS sequence"/>
</dbReference>
<proteinExistence type="predicted"/>